<gene>
    <name evidence="6" type="ORF">DFJ75_4753</name>
</gene>
<reference evidence="6 7" key="1">
    <citation type="submission" date="2018-10" db="EMBL/GenBank/DDBJ databases">
        <title>Sequencing the genomes of 1000 actinobacteria strains.</title>
        <authorList>
            <person name="Klenk H.-P."/>
        </authorList>
    </citation>
    <scope>NUCLEOTIDE SEQUENCE [LARGE SCALE GENOMIC DNA]</scope>
    <source>
        <strain evidence="6 7">DSM 44343</strain>
    </source>
</reference>
<feature type="chain" id="PRO_5019725479" evidence="5">
    <location>
        <begin position="45"/>
        <end position="316"/>
    </location>
</feature>
<dbReference type="SUPFAM" id="SSF53474">
    <property type="entry name" value="alpha/beta-Hydrolases"/>
    <property type="match status" value="1"/>
</dbReference>
<dbReference type="Proteomes" id="UP000274762">
    <property type="component" value="Unassembled WGS sequence"/>
</dbReference>
<feature type="signal peptide" evidence="5">
    <location>
        <begin position="1"/>
        <end position="44"/>
    </location>
</feature>
<dbReference type="InterPro" id="IPR029058">
    <property type="entry name" value="AB_hydrolase_fold"/>
</dbReference>
<keyword evidence="4" id="KW-1015">Disulfide bond</keyword>
<dbReference type="PANTHER" id="PTHR33630:SF9">
    <property type="entry name" value="CUTINASE 4"/>
    <property type="match status" value="1"/>
</dbReference>
<proteinExistence type="inferred from homology"/>
<dbReference type="PANTHER" id="PTHR33630">
    <property type="entry name" value="CUTINASE RV1984C-RELATED-RELATED"/>
    <property type="match status" value="1"/>
</dbReference>
<evidence type="ECO:0000256" key="4">
    <source>
        <dbReference type="ARBA" id="ARBA00023157"/>
    </source>
</evidence>
<dbReference type="EMBL" id="RBKV01000001">
    <property type="protein sequence ID" value="RKR97860.1"/>
    <property type="molecule type" value="Genomic_DNA"/>
</dbReference>
<dbReference type="AlphaFoldDB" id="A0A495K958"/>
<evidence type="ECO:0000313" key="6">
    <source>
        <dbReference type="EMBL" id="RKR97860.1"/>
    </source>
</evidence>
<comment type="caution">
    <text evidence="6">The sequence shown here is derived from an EMBL/GenBank/DDBJ whole genome shotgun (WGS) entry which is preliminary data.</text>
</comment>
<keyword evidence="5" id="KW-0732">Signal</keyword>
<sequence length="316" mass="33003">MRVGTVLGWRRQRGRRTRAMTSVLAAAVVAAGALSAVSAPTASADPAGCPELYVLAIPGTWEKSADAQIRGMLAYPTTGLGGETQTQLVGYNATAFPWENGGAVYGESKAQAVANAEGLAITMTKRCPGTKVALIGYSQGADAAGDLAADIGTGRGAIAPAKFAGAVLISDPRRSKQDALIGPTLSGEGNGGPRQGGFGWVKNRTFTICDPGDQYCNIPRDYYVSRVVGYLAETSNPNPDMFAQYQAEAAAIFSELVTRGGPGAVLNELSNEKARSQIMAFNRFIESGSHTNYGNFQVQPGVTALQWAQNYLAGLA</sequence>
<comment type="similarity">
    <text evidence="1">Belongs to the cutinase family.</text>
</comment>
<name>A0A495K958_WILMA</name>
<dbReference type="Gene3D" id="3.40.50.1820">
    <property type="entry name" value="alpha/beta hydrolase"/>
    <property type="match status" value="1"/>
</dbReference>
<accession>A0A495K958</accession>
<keyword evidence="3" id="KW-0378">Hydrolase</keyword>
<organism evidence="6 7">
    <name type="scientific">Williamsia marianensis</name>
    <dbReference type="NCBI Taxonomy" id="85044"/>
    <lineage>
        <taxon>Bacteria</taxon>
        <taxon>Bacillati</taxon>
        <taxon>Actinomycetota</taxon>
        <taxon>Actinomycetes</taxon>
        <taxon>Mycobacteriales</taxon>
        <taxon>Nocardiaceae</taxon>
        <taxon>Williamsia</taxon>
    </lineage>
</organism>
<dbReference type="GO" id="GO:0052689">
    <property type="term" value="F:carboxylic ester hydrolase activity"/>
    <property type="evidence" value="ECO:0007669"/>
    <property type="project" value="UniProtKB-KW"/>
</dbReference>
<evidence type="ECO:0000256" key="2">
    <source>
        <dbReference type="ARBA" id="ARBA00022487"/>
    </source>
</evidence>
<protein>
    <submittedName>
        <fullName evidence="6">Cutinase</fullName>
    </submittedName>
</protein>
<evidence type="ECO:0000256" key="3">
    <source>
        <dbReference type="ARBA" id="ARBA00022801"/>
    </source>
</evidence>
<dbReference type="SMART" id="SM01110">
    <property type="entry name" value="Cutinase"/>
    <property type="match status" value="1"/>
</dbReference>
<dbReference type="Pfam" id="PF01083">
    <property type="entry name" value="Cutinase"/>
    <property type="match status" value="1"/>
</dbReference>
<keyword evidence="2" id="KW-0719">Serine esterase</keyword>
<evidence type="ECO:0000313" key="7">
    <source>
        <dbReference type="Proteomes" id="UP000274762"/>
    </source>
</evidence>
<dbReference type="InterPro" id="IPR000675">
    <property type="entry name" value="Cutinase/axe"/>
</dbReference>
<evidence type="ECO:0000256" key="5">
    <source>
        <dbReference type="SAM" id="SignalP"/>
    </source>
</evidence>
<evidence type="ECO:0000256" key="1">
    <source>
        <dbReference type="ARBA" id="ARBA00007534"/>
    </source>
</evidence>